<protein>
    <recommendedName>
        <fullName evidence="12">Mannosyltransferase</fullName>
        <ecNumber evidence="12">2.4.1.-</ecNumber>
    </recommendedName>
</protein>
<keyword evidence="5 14" id="KW-0808">Transferase</keyword>
<evidence type="ECO:0000256" key="2">
    <source>
        <dbReference type="ARBA" id="ARBA00004922"/>
    </source>
</evidence>
<comment type="pathway">
    <text evidence="2">Protein modification; protein glycosylation.</text>
</comment>
<feature type="transmembrane region" description="Helical" evidence="12">
    <location>
        <begin position="380"/>
        <end position="398"/>
    </location>
</feature>
<dbReference type="EC" id="2.4.1.-" evidence="12"/>
<dbReference type="Pfam" id="PF03901">
    <property type="entry name" value="Glyco_transf_22"/>
    <property type="match status" value="1"/>
</dbReference>
<dbReference type="GO" id="GO:0006487">
    <property type="term" value="P:protein N-linked glycosylation"/>
    <property type="evidence" value="ECO:0007669"/>
    <property type="project" value="TreeGrafter"/>
</dbReference>
<evidence type="ECO:0000256" key="7">
    <source>
        <dbReference type="ARBA" id="ARBA00022824"/>
    </source>
</evidence>
<feature type="non-terminal residue" evidence="14">
    <location>
        <position position="650"/>
    </location>
</feature>
<keyword evidence="9 12" id="KW-0472">Membrane</keyword>
<keyword evidence="8 12" id="KW-1133">Transmembrane helix</keyword>
<dbReference type="VEuPathDB" id="TriTrypDB:TvY486_0201440"/>
<dbReference type="UniPathway" id="UPA00378"/>
<keyword evidence="6 12" id="KW-0812">Transmembrane</keyword>
<dbReference type="GO" id="GO:0005789">
    <property type="term" value="C:endoplasmic reticulum membrane"/>
    <property type="evidence" value="ECO:0007669"/>
    <property type="project" value="UniProtKB-SubCell"/>
</dbReference>
<evidence type="ECO:0000313" key="14">
    <source>
        <dbReference type="EMBL" id="CCC46731.1"/>
    </source>
</evidence>
<dbReference type="GO" id="GO:0052917">
    <property type="term" value="F:dol-P-Man:Man(7)GlcNAc(2)-PP-Dol alpha-1,6-mannosyltransferase activity"/>
    <property type="evidence" value="ECO:0007669"/>
    <property type="project" value="UniProtKB-EC"/>
</dbReference>
<feature type="transmembrane region" description="Helical" evidence="12">
    <location>
        <begin position="311"/>
        <end position="337"/>
    </location>
</feature>
<feature type="region of interest" description="Disordered" evidence="13">
    <location>
        <begin position="450"/>
        <end position="469"/>
    </location>
</feature>
<feature type="transmembrane region" description="Helical" evidence="12">
    <location>
        <begin position="175"/>
        <end position="194"/>
    </location>
</feature>
<comment type="similarity">
    <text evidence="3 12">Belongs to the glycosyltransferase 22 family.</text>
</comment>
<proteinExistence type="inferred from homology"/>
<evidence type="ECO:0000256" key="5">
    <source>
        <dbReference type="ARBA" id="ARBA00022679"/>
    </source>
</evidence>
<feature type="transmembrane region" description="Helical" evidence="12">
    <location>
        <begin position="255"/>
        <end position="276"/>
    </location>
</feature>
<reference evidence="14" key="1">
    <citation type="journal article" date="2012" name="Proc. Natl. Acad. Sci. U.S.A.">
        <title>Antigenic diversity is generated by distinct evolutionary mechanisms in African trypanosome species.</title>
        <authorList>
            <person name="Jackson A.P."/>
            <person name="Berry A."/>
            <person name="Aslett M."/>
            <person name="Allison H.C."/>
            <person name="Burton P."/>
            <person name="Vavrova-Anderson J."/>
            <person name="Brown R."/>
            <person name="Browne H."/>
            <person name="Corton N."/>
            <person name="Hauser H."/>
            <person name="Gamble J."/>
            <person name="Gilderthorp R."/>
            <person name="Marcello L."/>
            <person name="McQuillan J."/>
            <person name="Otto T.D."/>
            <person name="Quail M.A."/>
            <person name="Sanders M.J."/>
            <person name="van Tonder A."/>
            <person name="Ginger M.L."/>
            <person name="Field M.C."/>
            <person name="Barry J.D."/>
            <person name="Hertz-Fowler C."/>
            <person name="Berriman M."/>
        </authorList>
    </citation>
    <scope>NUCLEOTIDE SEQUENCE</scope>
    <source>
        <strain evidence="14">Y486</strain>
    </source>
</reference>
<evidence type="ECO:0000256" key="13">
    <source>
        <dbReference type="SAM" id="MobiDB-lite"/>
    </source>
</evidence>
<dbReference type="EMBL" id="HE573018">
    <property type="protein sequence ID" value="CCC46731.1"/>
    <property type="molecule type" value="Genomic_DNA"/>
</dbReference>
<evidence type="ECO:0000256" key="8">
    <source>
        <dbReference type="ARBA" id="ARBA00022989"/>
    </source>
</evidence>
<feature type="transmembrane region" description="Helical" evidence="12">
    <location>
        <begin position="405"/>
        <end position="425"/>
    </location>
</feature>
<evidence type="ECO:0000256" key="4">
    <source>
        <dbReference type="ARBA" id="ARBA00022676"/>
    </source>
</evidence>
<feature type="transmembrane region" description="Helical" evidence="12">
    <location>
        <begin position="230"/>
        <end position="249"/>
    </location>
</feature>
<evidence type="ECO:0000256" key="3">
    <source>
        <dbReference type="ARBA" id="ARBA00007063"/>
    </source>
</evidence>
<keyword evidence="4 12" id="KW-0328">Glycosyltransferase</keyword>
<organism evidence="14">
    <name type="scientific">Trypanosoma vivax (strain Y486)</name>
    <dbReference type="NCBI Taxonomy" id="1055687"/>
    <lineage>
        <taxon>Eukaryota</taxon>
        <taxon>Discoba</taxon>
        <taxon>Euglenozoa</taxon>
        <taxon>Kinetoplastea</taxon>
        <taxon>Metakinetoplastina</taxon>
        <taxon>Trypanosomatida</taxon>
        <taxon>Trypanosomatidae</taxon>
        <taxon>Trypanosoma</taxon>
        <taxon>Duttonella</taxon>
    </lineage>
</organism>
<keyword evidence="7 12" id="KW-0256">Endoplasmic reticulum</keyword>
<dbReference type="PANTHER" id="PTHR22760:SF1">
    <property type="entry name" value="DOL-P-MAN:MAN(7)GLCNAC(2)-PP-DOL ALPHA-1,6-MANNOSYLTRANSFERASE"/>
    <property type="match status" value="1"/>
</dbReference>
<gene>
    <name evidence="14" type="ORF">TVY486_0201440</name>
</gene>
<feature type="transmembrane region" description="Helical" evidence="12">
    <location>
        <begin position="6"/>
        <end position="26"/>
    </location>
</feature>
<evidence type="ECO:0000256" key="6">
    <source>
        <dbReference type="ARBA" id="ARBA00022692"/>
    </source>
</evidence>
<comment type="function">
    <text evidence="10">Mannosyltransferase that operates in the biosynthetic pathway of dolichol-linked oligosaccharides, the glycan precursors employed in protein asparagine (N)-glycosylation. The assembly of dolichol-linked oligosaccharides begins on the cytosolic side of the endoplasmic reticulum membrane and finishes in its lumen. The sequential addition of sugars to dolichol pyrophosphate produces dolichol-linked oligosaccharides containing fourteen sugars, including two GlcNAcs, nine mannoses and three glucoses. Once assembled, the oligosaccharide is transferred from the lipid to nascent proteins by oligosaccharyltransferases. In the lumen of the endoplasmic reticulum, adds the eighth mannose residue in an alpha-1,6 linkage onto Man(7)GlcNAc(2)-PP-dolichol to produce Man(8)GlcNAc(2)-PP-dolichol.</text>
</comment>
<feature type="transmembrane region" description="Helical" evidence="12">
    <location>
        <begin position="493"/>
        <end position="511"/>
    </location>
</feature>
<comment type="subcellular location">
    <subcellularLocation>
        <location evidence="1 12">Endoplasmic reticulum membrane</location>
        <topology evidence="1 12">Multi-pass membrane protein</topology>
    </subcellularLocation>
</comment>
<name>G0TS07_TRYVY</name>
<accession>G0TS07</accession>
<dbReference type="InterPro" id="IPR005599">
    <property type="entry name" value="GPI_mannosylTrfase"/>
</dbReference>
<evidence type="ECO:0000256" key="9">
    <source>
        <dbReference type="ARBA" id="ARBA00023136"/>
    </source>
</evidence>
<evidence type="ECO:0000256" key="12">
    <source>
        <dbReference type="RuleBase" id="RU363075"/>
    </source>
</evidence>
<evidence type="ECO:0000256" key="10">
    <source>
        <dbReference type="ARBA" id="ARBA00044721"/>
    </source>
</evidence>
<sequence length="650" mass="72221">MACCASLYALFFAALVCVVLCPFTKVEESFAMQAMHDFIFCDDIQCFDHVRFPGVVPRTFSGSWLVAVIVLLLLFLFQTAVGLLSFLLLSLGFNLHPLSSVALHYDSMHHVYLSQLTSSFPMLFSYLCRMALGVAVCCALCYVGRGLHTLHHDEGVGRALKVTVSRSRKRPCCNAAQIFYLTCIAQFHLVFYSTRPLPNTFGHVLCTLACGSAVRGKYYRSVSLMSVAAALFRCDVLVLLAPYSVFLVFHRHVALLWGMFVGICSVVLAVLLSIGVDSFLWGRWVWPEAVVLLFNTAENQSWKWGRLPVSWYVLVALPRALLFLYPLWLLLVSVAWWRELDRIVGRVRGHRCESYPKISAPLPVSWRQQFTGIVVDVSDAYGALLIPTSVFVLLYSLLPHKEMRFLMIAFPWMLAPVAVFISHVWSELLVGVETSAELLWKNGNISVADKAQPSDATPGHNTPRSRGRTENCSYASIGRHCTWWKVGLRFSVVFLYLLQLATVGVSVYLSIHNYPGAEALIQLHDVVSRDLLDGRGPCVDKGLGVKGNSSVSVTIFIDAYAAMTGINRFQKVHKVTCVPSTQSVVASPYLRRLVALLALPFHAHVNLWRQGGPHLNQSHSINTTFGTADVAMMGCEAGLLTYTTGSDLPR</sequence>
<feature type="compositionally biased region" description="Polar residues" evidence="13">
    <location>
        <begin position="459"/>
        <end position="469"/>
    </location>
</feature>
<comment type="catalytic activity">
    <reaction evidence="11">
        <text>an alpha-D-Man-(1-&gt;2)-alpha-D-Man-(1-&gt;2)-alpha-D-Man-(1-&gt;3)-[alpha-D-Man-(1-&gt;2)-alpha-D-Man-(1-&gt;3)-alpha-D-Man-(1-&gt;6)]-beta-D-Man-(1-&gt;4)-beta-D-GlcNAc-(1-&gt;4)-alpha-D-GlcNAc-diphospho-di-trans,poly-cis-dolichol + a di-trans,poly-cis-dolichyl beta-D-mannosyl phosphate = an alpha-D-Man-(1-&gt;2)-alpha-D-Man-(1-&gt;2)-alpha-D-Man-(1-&gt;3)-[alpha-D-Man-(1-&gt;2)-alpha-D-Man-(1-&gt;3)-[alpha-D-Man-(1-&gt;6)]-alpha-D-Man-(1-&gt;6)]-beta-D-Man-(1-&gt;4)-beta-D-GlcNAc-(1-&gt;4)-alpha-D-GlcNAc-diphospho-di-trans,poly-cis-dolichol + a di-trans,poly-cis-dolichyl phosphate + H(+)</text>
        <dbReference type="Rhea" id="RHEA:29535"/>
        <dbReference type="Rhea" id="RHEA-COMP:19498"/>
        <dbReference type="Rhea" id="RHEA-COMP:19501"/>
        <dbReference type="Rhea" id="RHEA-COMP:19518"/>
        <dbReference type="Rhea" id="RHEA-COMP:19519"/>
        <dbReference type="ChEBI" id="CHEBI:15378"/>
        <dbReference type="ChEBI" id="CHEBI:57683"/>
        <dbReference type="ChEBI" id="CHEBI:58211"/>
        <dbReference type="ChEBI" id="CHEBI:132517"/>
        <dbReference type="ChEBI" id="CHEBI:132519"/>
        <dbReference type="EC" id="2.4.1.260"/>
    </reaction>
    <physiologicalReaction direction="left-to-right" evidence="11">
        <dbReference type="Rhea" id="RHEA:29536"/>
    </physiologicalReaction>
</comment>
<feature type="transmembrane region" description="Helical" evidence="12">
    <location>
        <begin position="64"/>
        <end position="89"/>
    </location>
</feature>
<evidence type="ECO:0000256" key="11">
    <source>
        <dbReference type="ARBA" id="ARBA00048899"/>
    </source>
</evidence>
<dbReference type="AlphaFoldDB" id="G0TS07"/>
<evidence type="ECO:0000256" key="1">
    <source>
        <dbReference type="ARBA" id="ARBA00004477"/>
    </source>
</evidence>
<dbReference type="PANTHER" id="PTHR22760">
    <property type="entry name" value="GLYCOSYLTRANSFERASE"/>
    <property type="match status" value="1"/>
</dbReference>
<feature type="transmembrane region" description="Helical" evidence="12">
    <location>
        <begin position="123"/>
        <end position="143"/>
    </location>
</feature>